<evidence type="ECO:0000313" key="2">
    <source>
        <dbReference type="EMBL" id="KRK33562.1"/>
    </source>
</evidence>
<dbReference type="SUPFAM" id="SSF55298">
    <property type="entry name" value="YjgF-like"/>
    <property type="match status" value="1"/>
</dbReference>
<dbReference type="FunFam" id="3.30.1330.40:FF:000001">
    <property type="entry name" value="L-PSP family endoribonuclease"/>
    <property type="match status" value="1"/>
</dbReference>
<dbReference type="EMBL" id="AZDA01000111">
    <property type="protein sequence ID" value="KRK33562.1"/>
    <property type="molecule type" value="Genomic_DNA"/>
</dbReference>
<dbReference type="AlphaFoldDB" id="A0A0R1GQA8"/>
<dbReference type="OrthoDB" id="9803101at2"/>
<dbReference type="InterPro" id="IPR035959">
    <property type="entry name" value="RutC-like_sf"/>
</dbReference>
<gene>
    <name evidence="2" type="ORF">FC07_GL001148</name>
</gene>
<dbReference type="CDD" id="cd00448">
    <property type="entry name" value="YjgF_YER057c_UK114_family"/>
    <property type="match status" value="1"/>
</dbReference>
<organism evidence="2 3">
    <name type="scientific">Loigolactobacillus bifermentans DSM 20003</name>
    <dbReference type="NCBI Taxonomy" id="1423726"/>
    <lineage>
        <taxon>Bacteria</taxon>
        <taxon>Bacillati</taxon>
        <taxon>Bacillota</taxon>
        <taxon>Bacilli</taxon>
        <taxon>Lactobacillales</taxon>
        <taxon>Lactobacillaceae</taxon>
        <taxon>Loigolactobacillus</taxon>
    </lineage>
</organism>
<dbReference type="RefSeq" id="WP_057905329.1">
    <property type="nucleotide sequence ID" value="NZ_AZDA01000111.1"/>
</dbReference>
<reference evidence="2 3" key="1">
    <citation type="journal article" date="2015" name="Genome Announc.">
        <title>Expanding the biotechnology potential of lactobacilli through comparative genomics of 213 strains and associated genera.</title>
        <authorList>
            <person name="Sun Z."/>
            <person name="Harris H.M."/>
            <person name="McCann A."/>
            <person name="Guo C."/>
            <person name="Argimon S."/>
            <person name="Zhang W."/>
            <person name="Yang X."/>
            <person name="Jeffery I.B."/>
            <person name="Cooney J.C."/>
            <person name="Kagawa T.F."/>
            <person name="Liu W."/>
            <person name="Song Y."/>
            <person name="Salvetti E."/>
            <person name="Wrobel A."/>
            <person name="Rasinkangas P."/>
            <person name="Parkhill J."/>
            <person name="Rea M.C."/>
            <person name="O'Sullivan O."/>
            <person name="Ritari J."/>
            <person name="Douillard F.P."/>
            <person name="Paul Ross R."/>
            <person name="Yang R."/>
            <person name="Briner A.E."/>
            <person name="Felis G.E."/>
            <person name="de Vos W.M."/>
            <person name="Barrangou R."/>
            <person name="Klaenhammer T.R."/>
            <person name="Caufield P.W."/>
            <person name="Cui Y."/>
            <person name="Zhang H."/>
            <person name="O'Toole P.W."/>
        </authorList>
    </citation>
    <scope>NUCLEOTIDE SEQUENCE [LARGE SCALE GENOMIC DNA]</scope>
    <source>
        <strain evidence="2 3">DSM 20003</strain>
    </source>
</reference>
<comment type="similarity">
    <text evidence="1">Belongs to the RutC family.</text>
</comment>
<dbReference type="PANTHER" id="PTHR11803:SF39">
    <property type="entry name" value="2-IMINOBUTANOATE_2-IMINOPROPANOATE DEAMINASE"/>
    <property type="match status" value="1"/>
</dbReference>
<keyword evidence="3" id="KW-1185">Reference proteome</keyword>
<evidence type="ECO:0000313" key="3">
    <source>
        <dbReference type="Proteomes" id="UP000051461"/>
    </source>
</evidence>
<dbReference type="PANTHER" id="PTHR11803">
    <property type="entry name" value="2-IMINOBUTANOATE/2-IMINOPROPANOATE DEAMINASE RIDA"/>
    <property type="match status" value="1"/>
</dbReference>
<evidence type="ECO:0000256" key="1">
    <source>
        <dbReference type="ARBA" id="ARBA00010552"/>
    </source>
</evidence>
<dbReference type="GO" id="GO:0005829">
    <property type="term" value="C:cytosol"/>
    <property type="evidence" value="ECO:0007669"/>
    <property type="project" value="TreeGrafter"/>
</dbReference>
<dbReference type="PATRIC" id="fig|1423726.3.peg.1189"/>
<dbReference type="InterPro" id="IPR006056">
    <property type="entry name" value="RidA"/>
</dbReference>
<protein>
    <submittedName>
        <fullName evidence="2">Endoribonuclease L-PSP</fullName>
    </submittedName>
</protein>
<proteinExistence type="inferred from homology"/>
<dbReference type="STRING" id="1423726.FC07_GL001148"/>
<dbReference type="Pfam" id="PF01042">
    <property type="entry name" value="Ribonuc_L-PSP"/>
    <property type="match status" value="1"/>
</dbReference>
<dbReference type="InterPro" id="IPR006175">
    <property type="entry name" value="YjgF/YER057c/UK114"/>
</dbReference>
<accession>A0A0R1GQA8</accession>
<dbReference type="Gene3D" id="3.30.1330.40">
    <property type="entry name" value="RutC-like"/>
    <property type="match status" value="1"/>
</dbReference>
<comment type="caution">
    <text evidence="2">The sequence shown here is derived from an EMBL/GenBank/DDBJ whole genome shotgun (WGS) entry which is preliminary data.</text>
</comment>
<name>A0A0R1GQA8_9LACO</name>
<dbReference type="NCBIfam" id="TIGR00004">
    <property type="entry name" value="Rid family detoxifying hydrolase"/>
    <property type="match status" value="1"/>
</dbReference>
<dbReference type="GO" id="GO:0019239">
    <property type="term" value="F:deaminase activity"/>
    <property type="evidence" value="ECO:0007669"/>
    <property type="project" value="TreeGrafter"/>
</dbReference>
<dbReference type="Proteomes" id="UP000051461">
    <property type="component" value="Unassembled WGS sequence"/>
</dbReference>
<sequence>MSNQSITSPDAPKAVGPYSAAVLAGNTLFVSGQLGLDPKTGKLQDGVEAQAEQGLKNLGALLKAADMGYENVVKTTIFIQDMNDFAKINAIYGNYFKDFLPARSCVEIGKLPMNGLFEVEAVAVKG</sequence>